<evidence type="ECO:0000313" key="4">
    <source>
        <dbReference type="Proteomes" id="UP000271337"/>
    </source>
</evidence>
<dbReference type="SUPFAM" id="SSF48452">
    <property type="entry name" value="TPR-like"/>
    <property type="match status" value="1"/>
</dbReference>
<sequence length="396" mass="44613">MHIASGSELSDELNSLAPPGFAGELEGEEKRRFDDEENWSLIREPEALPISHDQLAAEVKGIYAALMKVETLCKGYDASLASESPTKLAREEWQVLVALHRTLLYEHYDFLLATQHPLATDELKALPARYCMPNRMWKHGIHSFLEVLRHRRPDSHEYMLAFVYLAYQMMAPLLETVPSFEDTWVEWLRDLARYRMAIEEDRDLYSHWADVASWWYIKATNKHSKDGRLYHHLGILQRPNLQKFACYGKSQACVIPFSNTKDSMNLLCTPLVEEMKAARTATRSAEASLCRMFALAYLGKPPEAVNSALESAVDLLDRPGSFCWIKKGVALAISSTSALFGHGALANPLRAAYDSAIQEHLHRTGSWTAADSTSVAGQNDLQNGENPTTQLSEYPP</sequence>
<name>A0A3M7BB54_HORWE</name>
<dbReference type="EMBL" id="QWIM01000273">
    <property type="protein sequence ID" value="RMY36867.1"/>
    <property type="molecule type" value="Genomic_DNA"/>
</dbReference>
<dbReference type="Gene3D" id="1.25.40.10">
    <property type="entry name" value="Tetratricopeptide repeat domain"/>
    <property type="match status" value="1"/>
</dbReference>
<dbReference type="GO" id="GO:0042162">
    <property type="term" value="F:telomeric DNA binding"/>
    <property type="evidence" value="ECO:0007669"/>
    <property type="project" value="TreeGrafter"/>
</dbReference>
<dbReference type="AlphaFoldDB" id="A0A3M7BB54"/>
<evidence type="ECO:0000313" key="3">
    <source>
        <dbReference type="EMBL" id="RMY36867.1"/>
    </source>
</evidence>
<dbReference type="GO" id="GO:0000184">
    <property type="term" value="P:nuclear-transcribed mRNA catabolic process, nonsense-mediated decay"/>
    <property type="evidence" value="ECO:0007669"/>
    <property type="project" value="TreeGrafter"/>
</dbReference>
<evidence type="ECO:0000313" key="5">
    <source>
        <dbReference type="Proteomes" id="UP000276864"/>
    </source>
</evidence>
<evidence type="ECO:0008006" key="6">
    <source>
        <dbReference type="Google" id="ProtNLM"/>
    </source>
</evidence>
<dbReference type="EMBL" id="QWIL01000269">
    <property type="protein sequence ID" value="RMY21095.1"/>
    <property type="molecule type" value="Genomic_DNA"/>
</dbReference>
<comment type="caution">
    <text evidence="3">The sequence shown here is derived from an EMBL/GenBank/DDBJ whole genome shotgun (WGS) entry which is preliminary data.</text>
</comment>
<dbReference type="InterPro" id="IPR011990">
    <property type="entry name" value="TPR-like_helical_dom_sf"/>
</dbReference>
<protein>
    <recommendedName>
        <fullName evidence="6">DNA/RNA-binding domain-containing protein</fullName>
    </recommendedName>
</protein>
<dbReference type="PANTHER" id="PTHR15696:SF0">
    <property type="entry name" value="TELOMERASE-BINDING PROTEIN EST1A"/>
    <property type="match status" value="1"/>
</dbReference>
<dbReference type="OrthoDB" id="2017974at2759"/>
<evidence type="ECO:0000256" key="1">
    <source>
        <dbReference type="SAM" id="MobiDB-lite"/>
    </source>
</evidence>
<gene>
    <name evidence="3" type="ORF">D0866_03643</name>
    <name evidence="2" type="ORF">D0867_03542</name>
</gene>
<evidence type="ECO:0000313" key="2">
    <source>
        <dbReference type="EMBL" id="RMY21095.1"/>
    </source>
</evidence>
<feature type="region of interest" description="Disordered" evidence="1">
    <location>
        <begin position="372"/>
        <end position="396"/>
    </location>
</feature>
<organism evidence="3 5">
    <name type="scientific">Hortaea werneckii</name>
    <name type="common">Black yeast</name>
    <name type="synonym">Cladosporium werneckii</name>
    <dbReference type="NCBI Taxonomy" id="91943"/>
    <lineage>
        <taxon>Eukaryota</taxon>
        <taxon>Fungi</taxon>
        <taxon>Dikarya</taxon>
        <taxon>Ascomycota</taxon>
        <taxon>Pezizomycotina</taxon>
        <taxon>Dothideomycetes</taxon>
        <taxon>Dothideomycetidae</taxon>
        <taxon>Mycosphaerellales</taxon>
        <taxon>Teratosphaeriaceae</taxon>
        <taxon>Hortaea</taxon>
    </lineage>
</organism>
<dbReference type="Proteomes" id="UP000271337">
    <property type="component" value="Unassembled WGS sequence"/>
</dbReference>
<proteinExistence type="predicted"/>
<dbReference type="GO" id="GO:0005697">
    <property type="term" value="C:telomerase holoenzyme complex"/>
    <property type="evidence" value="ECO:0007669"/>
    <property type="project" value="TreeGrafter"/>
</dbReference>
<dbReference type="InterPro" id="IPR045153">
    <property type="entry name" value="Est1/Ebs1-like"/>
</dbReference>
<reference evidence="4 5" key="1">
    <citation type="journal article" date="2018" name="BMC Genomics">
        <title>Genomic evidence for intraspecific hybridization in a clonal and extremely halotolerant yeast.</title>
        <authorList>
            <person name="Gostincar C."/>
            <person name="Stajich J.E."/>
            <person name="Zupancic J."/>
            <person name="Zalar P."/>
            <person name="Gunde-Cimerman N."/>
        </authorList>
    </citation>
    <scope>NUCLEOTIDE SEQUENCE [LARGE SCALE GENOMIC DNA]</scope>
    <source>
        <strain evidence="3 5">EXF-6651</strain>
        <strain evidence="2 4">EXF-6669</strain>
    </source>
</reference>
<accession>A0A3M7BB54</accession>
<dbReference type="GO" id="GO:0070034">
    <property type="term" value="F:telomerase RNA binding"/>
    <property type="evidence" value="ECO:0007669"/>
    <property type="project" value="TreeGrafter"/>
</dbReference>
<dbReference type="PANTHER" id="PTHR15696">
    <property type="entry name" value="SMG-7 SUPPRESSOR WITH MORPHOLOGICAL EFFECT ON GENITALIA PROTEIN 7"/>
    <property type="match status" value="1"/>
</dbReference>
<feature type="region of interest" description="Disordered" evidence="1">
    <location>
        <begin position="1"/>
        <end position="31"/>
    </location>
</feature>
<dbReference type="Proteomes" id="UP000276864">
    <property type="component" value="Unassembled WGS sequence"/>
</dbReference>